<sequence>TLRNIVNKVVRKLDKGVKVGETKVDTVKKPIERLFGASGYEVAGQFYKTFGQAQEAAGTGAENVHAIDITDQIREAALAGQTLFQDKRGSITFDKVTRQVAINLPQASDLSTFLHESGHFYLGVLGDLAEAENAPEQITQDYAAILKYLGVENRQGIGEPQHEVFARAFETYLMEGKAPSVELQAAFARFKVWLEEIYKRLIALDVDLNDEIRGVFDRLVATDEAIATAEESQNYVALFSTPEIAGYTPEQFAAYRKAVERARVEAEESLGRKLLAVKRREQLKWWKAEREKVLGEVTAEIYGMREYRALSYLQNGKAPDGTELDIAEVTTEIHGMREYRALSYLQNGKAPDGTELDIEHQKLSKDILVARHGAEFLKRLPRPYVYSVKGGLDPDEVALIFGFESGHELVEALAEVKNRPMKPLIEAETDARMKERYPDPMLDGSMADEAQNAVHNDKRAELLAAELRALRKLQRRDRPAVRAAEQAARRERREARETLPGRDELSLIKAAAARIIGSKLLRDIKPHIFRSAESKASRKAFDAAASGDYQTAYLEKRRQLLNHELYRAAEKARDESEKIREYFLKFRRKSVREKLGRAQDGVLEKIESILVDIDLHRISGAQIDRNKAKQEIIQAIKDNQIVATPEVAALFDIPAIPNWRELSIDHLRGIRDVIKQLETQALREAEMVVNGEKLQITMVAGEIGQSVLDAGKAVDIGIGQETKAEHRKRSAKEMLAAWLNSPAIARLLDGDDFGPFTRYVIVPIRRAYSERLIPGLHKAREDMAAIYVKHYENKELAKFQERTFFQVLGANLSKSDILSLALNWGNESNRKAVLNGVMNGEAAFTQAGVAEALNTLDARDWAFVQDTWDYLNSYWPELAASQKRRRGISPEKIEAMPFTVDTSDGQRVNLRGGYMPLAYNKLISDRTKELDVQDYFDKMGNGVYVSANTRAGSTFERVGSGGQVVQLGLGLIDKHLREIVRDISIGDEINFVKKILNHKLVKNAMKETGNTPALGVLNLWLQDSAVGELPSDGAVEAALAYVRTGFVKSKLAWNLMVTFLQWTGLTQTWVVVGNTAMAHGVGKYISNPRAMHHHVMEMSPFLRTRYKDNAWDKDVMDTQAHLMAGFGKLPPGVSSTWRQVSATFFIPIAKAQMTVDEATWLAAYWKGENVKNLEGQDLISYADSIVEAAQTSGFFSDRSGIERGTVGWKKTRQSQWIRIWTTLISYMLRKGGLGFEAVHKFRSKPKTVASSVHLATDLFMLFVLEAMTTAALYGRWPDDDDDESFSWWLAKETAESVAAGIPLVREVSSAMFSSGNTPIGGLTTDIYDLAQQLQQMELDDTLLKELNNVGGTLFHYPSSQLNRALESAWAEGVEGEDVPFYEYLTGKRYRE</sequence>
<proteinExistence type="predicted"/>
<organism evidence="2">
    <name type="scientific">marine sediment metagenome</name>
    <dbReference type="NCBI Taxonomy" id="412755"/>
    <lineage>
        <taxon>unclassified sequences</taxon>
        <taxon>metagenomes</taxon>
        <taxon>ecological metagenomes</taxon>
    </lineage>
</organism>
<dbReference type="EMBL" id="LAZR01008452">
    <property type="protein sequence ID" value="KKM78672.1"/>
    <property type="molecule type" value="Genomic_DNA"/>
</dbReference>
<protein>
    <recommendedName>
        <fullName evidence="3">Large polyvalent protein associated domain-containing protein</fullName>
    </recommendedName>
</protein>
<feature type="non-terminal residue" evidence="2">
    <location>
        <position position="1"/>
    </location>
</feature>
<comment type="caution">
    <text evidence="2">The sequence shown here is derived from an EMBL/GenBank/DDBJ whole genome shotgun (WGS) entry which is preliminary data.</text>
</comment>
<reference evidence="2" key="1">
    <citation type="journal article" date="2015" name="Nature">
        <title>Complex archaea that bridge the gap between prokaryotes and eukaryotes.</title>
        <authorList>
            <person name="Spang A."/>
            <person name="Saw J.H."/>
            <person name="Jorgensen S.L."/>
            <person name="Zaremba-Niedzwiedzka K."/>
            <person name="Martijn J."/>
            <person name="Lind A.E."/>
            <person name="van Eijk R."/>
            <person name="Schleper C."/>
            <person name="Guy L."/>
            <person name="Ettema T.J."/>
        </authorList>
    </citation>
    <scope>NUCLEOTIDE SEQUENCE</scope>
</reference>
<feature type="region of interest" description="Disordered" evidence="1">
    <location>
        <begin position="478"/>
        <end position="500"/>
    </location>
</feature>
<feature type="compositionally biased region" description="Basic and acidic residues" evidence="1">
    <location>
        <begin position="487"/>
        <end position="500"/>
    </location>
</feature>
<gene>
    <name evidence="2" type="ORF">LCGC14_1357630</name>
</gene>
<name>A0A0F9NBA7_9ZZZZ</name>
<evidence type="ECO:0000256" key="1">
    <source>
        <dbReference type="SAM" id="MobiDB-lite"/>
    </source>
</evidence>
<accession>A0A0F9NBA7</accession>
<evidence type="ECO:0008006" key="3">
    <source>
        <dbReference type="Google" id="ProtNLM"/>
    </source>
</evidence>
<evidence type="ECO:0000313" key="2">
    <source>
        <dbReference type="EMBL" id="KKM78672.1"/>
    </source>
</evidence>